<dbReference type="eggNOG" id="COG1530">
    <property type="taxonomic scope" value="Bacteria"/>
</dbReference>
<dbReference type="Gene3D" id="2.40.50.140">
    <property type="entry name" value="Nucleic acid-binding proteins"/>
    <property type="match status" value="1"/>
</dbReference>
<dbReference type="InterPro" id="IPR012340">
    <property type="entry name" value="NA-bd_OB-fold"/>
</dbReference>
<organism evidence="7 8">
    <name type="scientific">Thermotoga neapolitana (strain ATCC 49049 / DSM 4359 / NBRC 107923 / NS-E)</name>
    <dbReference type="NCBI Taxonomy" id="309803"/>
    <lineage>
        <taxon>Bacteria</taxon>
        <taxon>Thermotogati</taxon>
        <taxon>Thermotogota</taxon>
        <taxon>Thermotogae</taxon>
        <taxon>Thermotogales</taxon>
        <taxon>Thermotogaceae</taxon>
        <taxon>Thermotoga</taxon>
    </lineage>
</organism>
<dbReference type="GO" id="GO:0004540">
    <property type="term" value="F:RNA nuclease activity"/>
    <property type="evidence" value="ECO:0007669"/>
    <property type="project" value="InterPro"/>
</dbReference>
<sequence length="417" mass="48307">MKIGKGRNAFLKLNEINESYREIVLKGQEVTEGAKVLVQVKKDASGKKGPQVTAQIGIADRFVVVFPFKKVVGVSRKIENRLERRRLRSLAIDLRKRYGIGVIIRTAAEGVEEEEIVKNFQEAMNKWNEVLQKFRRSRKPKLLYEEDPIEQIVKEKVNSKIDRLIYNEKSILSTLEKYVQTLPKRPELVYTEGDLFEKYFIYDRLKQLLSRTVPLKSGGNIVIDRTEALTVIDVNSESYTDAENQEELALKTNLEAIEEIIRQLILRNIGGIVVVDFIKQRDPKNYEKILERFKELAKKDGTKIEVFGFTNLGLLEMTRKRTTRPLDAFLFTRCPVCGGTGKVISQKVLLKRIKEDLKKLREFDEVTLKLHPNMSGYFKKEDVKRLEREFKVKISLDYTWNDPNSYELSAKTKKGGK</sequence>
<protein>
    <submittedName>
        <fullName evidence="7">Ribonuclease, Rne/Rng family</fullName>
    </submittedName>
</protein>
<keyword evidence="2" id="KW-0479">Metal-binding</keyword>
<keyword evidence="4" id="KW-0460">Magnesium</keyword>
<evidence type="ECO:0000256" key="4">
    <source>
        <dbReference type="ARBA" id="ARBA00022842"/>
    </source>
</evidence>
<evidence type="ECO:0000313" key="8">
    <source>
        <dbReference type="Proteomes" id="UP000000445"/>
    </source>
</evidence>
<dbReference type="InterPro" id="IPR019307">
    <property type="entry name" value="RNA-bd_AU-1/RNase_E/G"/>
</dbReference>
<dbReference type="GO" id="GO:0016787">
    <property type="term" value="F:hydrolase activity"/>
    <property type="evidence" value="ECO:0007669"/>
    <property type="project" value="UniProtKB-KW"/>
</dbReference>
<name>B9K7U5_THENN</name>
<dbReference type="EMBL" id="CP000916">
    <property type="protein sequence ID" value="ACM23028.1"/>
    <property type="molecule type" value="Genomic_DNA"/>
</dbReference>
<dbReference type="GO" id="GO:0005737">
    <property type="term" value="C:cytoplasm"/>
    <property type="evidence" value="ECO:0007669"/>
    <property type="project" value="TreeGrafter"/>
</dbReference>
<dbReference type="STRING" id="309803.CTN_0852"/>
<gene>
    <name evidence="7" type="ordered locus">CTN_0852</name>
</gene>
<dbReference type="PANTHER" id="PTHR30001:SF0">
    <property type="entry name" value="RIBONUCLEASE G"/>
    <property type="match status" value="1"/>
</dbReference>
<proteinExistence type="predicted"/>
<dbReference type="InterPro" id="IPR004659">
    <property type="entry name" value="RNase_E/G"/>
</dbReference>
<dbReference type="GO" id="GO:0046872">
    <property type="term" value="F:metal ion binding"/>
    <property type="evidence" value="ECO:0007669"/>
    <property type="project" value="UniProtKB-KW"/>
</dbReference>
<dbReference type="AlphaFoldDB" id="B9K7U5"/>
<keyword evidence="5" id="KW-0694">RNA-binding</keyword>
<evidence type="ECO:0000256" key="1">
    <source>
        <dbReference type="ARBA" id="ARBA00001946"/>
    </source>
</evidence>
<evidence type="ECO:0000313" key="7">
    <source>
        <dbReference type="EMBL" id="ACM23028.1"/>
    </source>
</evidence>
<dbReference type="GO" id="GO:0006364">
    <property type="term" value="P:rRNA processing"/>
    <property type="evidence" value="ECO:0007669"/>
    <property type="project" value="TreeGrafter"/>
</dbReference>
<feature type="domain" description="RNA-binding protein AU-1/Ribonuclease E/G" evidence="6">
    <location>
        <begin position="58"/>
        <end position="322"/>
    </location>
</feature>
<dbReference type="Proteomes" id="UP000000445">
    <property type="component" value="Chromosome"/>
</dbReference>
<dbReference type="PANTHER" id="PTHR30001">
    <property type="entry name" value="RIBONUCLEASE"/>
    <property type="match status" value="1"/>
</dbReference>
<dbReference type="HOGENOM" id="CLU_003468_5_3_0"/>
<accession>B9K7U5</accession>
<dbReference type="KEGG" id="tna:CTN_0852"/>
<dbReference type="GO" id="GO:0003723">
    <property type="term" value="F:RNA binding"/>
    <property type="evidence" value="ECO:0007669"/>
    <property type="project" value="UniProtKB-KW"/>
</dbReference>
<dbReference type="Pfam" id="PF10150">
    <property type="entry name" value="RNase_E_G"/>
    <property type="match status" value="1"/>
</dbReference>
<evidence type="ECO:0000256" key="2">
    <source>
        <dbReference type="ARBA" id="ARBA00022723"/>
    </source>
</evidence>
<evidence type="ECO:0000256" key="3">
    <source>
        <dbReference type="ARBA" id="ARBA00022801"/>
    </source>
</evidence>
<evidence type="ECO:0000256" key="5">
    <source>
        <dbReference type="ARBA" id="ARBA00022884"/>
    </source>
</evidence>
<comment type="cofactor">
    <cofactor evidence="1">
        <name>Mg(2+)</name>
        <dbReference type="ChEBI" id="CHEBI:18420"/>
    </cofactor>
</comment>
<keyword evidence="3" id="KW-0378">Hydrolase</keyword>
<dbReference type="Gene3D" id="3.40.1260.20">
    <property type="entry name" value="Ribonuclease E, catalytic domain"/>
    <property type="match status" value="1"/>
</dbReference>
<evidence type="ECO:0000259" key="6">
    <source>
        <dbReference type="Pfam" id="PF10150"/>
    </source>
</evidence>
<reference evidence="7 8" key="1">
    <citation type="journal article" date="2009" name="Biosci. Biotechnol. Biochem.">
        <title>WeGAS: a web-based microbial genome annotation system.</title>
        <authorList>
            <person name="Lee D."/>
            <person name="Seo H."/>
            <person name="Park C."/>
            <person name="Park K."/>
        </authorList>
    </citation>
    <scope>NUCLEOTIDE SEQUENCE [LARGE SCALE GENOMIC DNA]</scope>
    <source>
        <strain evidence="8">ATCC 49049 / DSM 4359 / NBRC 107923 / NS-E</strain>
    </source>
</reference>
<keyword evidence="8" id="KW-1185">Reference proteome</keyword>
<dbReference type="NCBIfam" id="TIGR00757">
    <property type="entry name" value="RNaseEG"/>
    <property type="match status" value="1"/>
</dbReference>